<organism evidence="5 6">
    <name type="scientific">Herbiconiux oxytropis</name>
    <dbReference type="NCBI Taxonomy" id="2970915"/>
    <lineage>
        <taxon>Bacteria</taxon>
        <taxon>Bacillati</taxon>
        <taxon>Actinomycetota</taxon>
        <taxon>Actinomycetes</taxon>
        <taxon>Micrococcales</taxon>
        <taxon>Microbacteriaceae</taxon>
        <taxon>Herbiconiux</taxon>
    </lineage>
</organism>
<evidence type="ECO:0000256" key="2">
    <source>
        <dbReference type="ARBA" id="ARBA00022643"/>
    </source>
</evidence>
<keyword evidence="3" id="KW-0560">Oxidoreductase</keyword>
<evidence type="ECO:0000313" key="5">
    <source>
        <dbReference type="EMBL" id="MCS5726126.1"/>
    </source>
</evidence>
<dbReference type="SUPFAM" id="SSF52218">
    <property type="entry name" value="Flavoproteins"/>
    <property type="match status" value="1"/>
</dbReference>
<proteinExistence type="predicted"/>
<dbReference type="GO" id="GO:0016491">
    <property type="term" value="F:oxidoreductase activity"/>
    <property type="evidence" value="ECO:0007669"/>
    <property type="project" value="UniProtKB-KW"/>
</dbReference>
<name>A0AA42BUF0_9MICO</name>
<keyword evidence="6" id="KW-1185">Reference proteome</keyword>
<feature type="domain" description="NADPH-dependent FMN reductase-like" evidence="4">
    <location>
        <begin position="15"/>
        <end position="165"/>
    </location>
</feature>
<protein>
    <submittedName>
        <fullName evidence="5">FMN reductase</fullName>
    </submittedName>
</protein>
<dbReference type="Pfam" id="PF03358">
    <property type="entry name" value="FMN_red"/>
    <property type="match status" value="1"/>
</dbReference>
<dbReference type="EMBL" id="JANLCK010000004">
    <property type="protein sequence ID" value="MCS5726126.1"/>
    <property type="molecule type" value="Genomic_DNA"/>
</dbReference>
<dbReference type="PANTHER" id="PTHR43408:SF2">
    <property type="entry name" value="FMN REDUCTASE (NADPH)"/>
    <property type="match status" value="1"/>
</dbReference>
<keyword evidence="2" id="KW-0288">FMN</keyword>
<dbReference type="RefSeq" id="WP_259527071.1">
    <property type="nucleotide sequence ID" value="NZ_JANLCK010000004.1"/>
</dbReference>
<dbReference type="Gene3D" id="3.40.50.360">
    <property type="match status" value="1"/>
</dbReference>
<comment type="caution">
    <text evidence="5">The sequence shown here is derived from an EMBL/GenBank/DDBJ whole genome shotgun (WGS) entry which is preliminary data.</text>
</comment>
<dbReference type="InterPro" id="IPR005025">
    <property type="entry name" value="FMN_Rdtase-like_dom"/>
</dbReference>
<evidence type="ECO:0000256" key="3">
    <source>
        <dbReference type="ARBA" id="ARBA00023002"/>
    </source>
</evidence>
<dbReference type="InterPro" id="IPR029039">
    <property type="entry name" value="Flavoprotein-like_sf"/>
</dbReference>
<dbReference type="NCBIfam" id="TIGR04037">
    <property type="entry name" value="LLM_duo_CE1759"/>
    <property type="match status" value="1"/>
</dbReference>
<evidence type="ECO:0000313" key="6">
    <source>
        <dbReference type="Proteomes" id="UP001165587"/>
    </source>
</evidence>
<dbReference type="Proteomes" id="UP001165587">
    <property type="component" value="Unassembled WGS sequence"/>
</dbReference>
<reference evidence="5" key="1">
    <citation type="submission" date="2022-08" db="EMBL/GenBank/DDBJ databases">
        <authorList>
            <person name="Deng Y."/>
            <person name="Han X.-F."/>
            <person name="Zhang Y.-Q."/>
        </authorList>
    </citation>
    <scope>NUCLEOTIDE SEQUENCE</scope>
    <source>
        <strain evidence="5">CPCC 203407</strain>
    </source>
</reference>
<accession>A0AA42BUF0</accession>
<dbReference type="InterPro" id="IPR051814">
    <property type="entry name" value="NAD(P)H-dep_FMN_reductase"/>
</dbReference>
<evidence type="ECO:0000259" key="4">
    <source>
        <dbReference type="Pfam" id="PF03358"/>
    </source>
</evidence>
<dbReference type="PANTHER" id="PTHR43408">
    <property type="entry name" value="FMN REDUCTASE (NADPH)"/>
    <property type="match status" value="1"/>
</dbReference>
<sequence>MTGSTGTSSSAGTKRIVALSAGLSQPSSTRLLADRLTEAAVGDLGERGVETEVTVIELRDLAHDITNNLVTGFPSTKLQEAIDALTGADGLIAVTPIFTASYSGLFKSFFDVVDNTALTGLPVLIAATGGTPRHSLALDHALRPLFSYLRAPVLPTSVFAAAEDWGSGSADDGFPTLPDRIHRAAGELAAAVAASTRSGQERDPFALATGFSPGGAGGSAVGGFGAQ</sequence>
<dbReference type="InterPro" id="IPR023932">
    <property type="entry name" value="CE1759_FMN_reduct"/>
</dbReference>
<gene>
    <name evidence="5" type="ORF">N1028_09500</name>
</gene>
<dbReference type="AlphaFoldDB" id="A0AA42BUF0"/>
<keyword evidence="1" id="KW-0285">Flavoprotein</keyword>
<evidence type="ECO:0000256" key="1">
    <source>
        <dbReference type="ARBA" id="ARBA00022630"/>
    </source>
</evidence>